<name>A0AAD7S2F0_9TELE</name>
<keyword evidence="3" id="KW-1185">Reference proteome</keyword>
<protein>
    <submittedName>
        <fullName evidence="2">Uncharacterized protein</fullName>
    </submittedName>
</protein>
<keyword evidence="1" id="KW-0472">Membrane</keyword>
<evidence type="ECO:0000313" key="3">
    <source>
        <dbReference type="Proteomes" id="UP001221898"/>
    </source>
</evidence>
<sequence length="66" mass="7214">MNGSNNNSYIMKLFITCFSMPLSIIIFSYASKWLLSGVTVITAVTVLNEVRAATGQIVDFQARLPG</sequence>
<accession>A0AAD7S2F0</accession>
<gene>
    <name evidence="2" type="ORF">AAFF_G00043120</name>
</gene>
<dbReference type="AlphaFoldDB" id="A0AAD7S2F0"/>
<dbReference type="EMBL" id="JAINUG010000123">
    <property type="protein sequence ID" value="KAJ8394712.1"/>
    <property type="molecule type" value="Genomic_DNA"/>
</dbReference>
<comment type="caution">
    <text evidence="2">The sequence shown here is derived from an EMBL/GenBank/DDBJ whole genome shotgun (WGS) entry which is preliminary data.</text>
</comment>
<feature type="transmembrane region" description="Helical" evidence="1">
    <location>
        <begin position="9"/>
        <end position="30"/>
    </location>
</feature>
<dbReference type="Proteomes" id="UP001221898">
    <property type="component" value="Unassembled WGS sequence"/>
</dbReference>
<reference evidence="2" key="1">
    <citation type="journal article" date="2023" name="Science">
        <title>Genome structures resolve the early diversification of teleost fishes.</title>
        <authorList>
            <person name="Parey E."/>
            <person name="Louis A."/>
            <person name="Montfort J."/>
            <person name="Bouchez O."/>
            <person name="Roques C."/>
            <person name="Iampietro C."/>
            <person name="Lluch J."/>
            <person name="Castinel A."/>
            <person name="Donnadieu C."/>
            <person name="Desvignes T."/>
            <person name="Floi Bucao C."/>
            <person name="Jouanno E."/>
            <person name="Wen M."/>
            <person name="Mejri S."/>
            <person name="Dirks R."/>
            <person name="Jansen H."/>
            <person name="Henkel C."/>
            <person name="Chen W.J."/>
            <person name="Zahm M."/>
            <person name="Cabau C."/>
            <person name="Klopp C."/>
            <person name="Thompson A.W."/>
            <person name="Robinson-Rechavi M."/>
            <person name="Braasch I."/>
            <person name="Lecointre G."/>
            <person name="Bobe J."/>
            <person name="Postlethwait J.H."/>
            <person name="Berthelot C."/>
            <person name="Roest Crollius H."/>
            <person name="Guiguen Y."/>
        </authorList>
    </citation>
    <scope>NUCLEOTIDE SEQUENCE</scope>
    <source>
        <strain evidence="2">NC1722</strain>
    </source>
</reference>
<evidence type="ECO:0000256" key="1">
    <source>
        <dbReference type="SAM" id="Phobius"/>
    </source>
</evidence>
<keyword evidence="1" id="KW-1133">Transmembrane helix</keyword>
<keyword evidence="1" id="KW-0812">Transmembrane</keyword>
<proteinExistence type="predicted"/>
<organism evidence="2 3">
    <name type="scientific">Aldrovandia affinis</name>
    <dbReference type="NCBI Taxonomy" id="143900"/>
    <lineage>
        <taxon>Eukaryota</taxon>
        <taxon>Metazoa</taxon>
        <taxon>Chordata</taxon>
        <taxon>Craniata</taxon>
        <taxon>Vertebrata</taxon>
        <taxon>Euteleostomi</taxon>
        <taxon>Actinopterygii</taxon>
        <taxon>Neopterygii</taxon>
        <taxon>Teleostei</taxon>
        <taxon>Notacanthiformes</taxon>
        <taxon>Halosauridae</taxon>
        <taxon>Aldrovandia</taxon>
    </lineage>
</organism>
<evidence type="ECO:0000313" key="2">
    <source>
        <dbReference type="EMBL" id="KAJ8394712.1"/>
    </source>
</evidence>